<gene>
    <name evidence="2" type="ORF">A1O9_13152</name>
</gene>
<keyword evidence="3" id="KW-1185">Reference proteome</keyword>
<dbReference type="RefSeq" id="XP_013253384.1">
    <property type="nucleotide sequence ID" value="XM_013397930.1"/>
</dbReference>
<organism evidence="2 3">
    <name type="scientific">Exophiala aquamarina CBS 119918</name>
    <dbReference type="NCBI Taxonomy" id="1182545"/>
    <lineage>
        <taxon>Eukaryota</taxon>
        <taxon>Fungi</taxon>
        <taxon>Dikarya</taxon>
        <taxon>Ascomycota</taxon>
        <taxon>Pezizomycotina</taxon>
        <taxon>Eurotiomycetes</taxon>
        <taxon>Chaetothyriomycetidae</taxon>
        <taxon>Chaetothyriales</taxon>
        <taxon>Herpotrichiellaceae</taxon>
        <taxon>Exophiala</taxon>
    </lineage>
</organism>
<dbReference type="InterPro" id="IPR011990">
    <property type="entry name" value="TPR-like_helical_dom_sf"/>
</dbReference>
<evidence type="ECO:0000259" key="1">
    <source>
        <dbReference type="Pfam" id="PF12688"/>
    </source>
</evidence>
<name>A0A072NSI1_9EURO</name>
<comment type="caution">
    <text evidence="2">The sequence shown here is derived from an EMBL/GenBank/DDBJ whole genome shotgun (WGS) entry which is preliminary data.</text>
</comment>
<sequence>MGWVLERQGATESALKMYNSILQNWAPIGGEENGLSLMARTSLGSVYRKQHDYLQARDNLVFAWEARQRLFTINSNTTVDSGIQLATTLREMNHCEDALELLDQVETSTIFKDDFERECQVTHLRALIKLDQGKSREPIDDLTRVVEETVGDKRGQNNRECLWVRTTLADALKDEGHHSEALMLFSEIVQPILSNLGMLTLNDDLKDEPEPPTQLAIAEEALRRVKRRDQAGAEELLRQNGLQWVRQQDFWMRQGGPPTDTAWMKAVDHQQKLGVHEMSRRTTVNNC</sequence>
<dbReference type="Pfam" id="PF12688">
    <property type="entry name" value="TPR_5"/>
    <property type="match status" value="1"/>
</dbReference>
<dbReference type="AlphaFoldDB" id="A0A072NSI1"/>
<dbReference type="HOGENOM" id="CLU_969875_0_0_1"/>
<dbReference type="OrthoDB" id="21416at2759"/>
<proteinExistence type="predicted"/>
<dbReference type="InterPro" id="IPR041656">
    <property type="entry name" value="TPR_5"/>
</dbReference>
<dbReference type="STRING" id="1182545.A0A072NSI1"/>
<dbReference type="Proteomes" id="UP000027920">
    <property type="component" value="Unassembled WGS sequence"/>
</dbReference>
<evidence type="ECO:0000313" key="3">
    <source>
        <dbReference type="Proteomes" id="UP000027920"/>
    </source>
</evidence>
<dbReference type="VEuPathDB" id="FungiDB:A1O9_13152"/>
<feature type="domain" description="Tetratrico peptide repeat group 5" evidence="1">
    <location>
        <begin position="82"/>
        <end position="142"/>
    </location>
</feature>
<dbReference type="Gene3D" id="1.25.40.10">
    <property type="entry name" value="Tetratricopeptide repeat domain"/>
    <property type="match status" value="1"/>
</dbReference>
<accession>A0A072NSI1</accession>
<dbReference type="SUPFAM" id="SSF48452">
    <property type="entry name" value="TPR-like"/>
    <property type="match status" value="2"/>
</dbReference>
<dbReference type="EMBL" id="AMGV01000094">
    <property type="protein sequence ID" value="KEF50794.1"/>
    <property type="molecule type" value="Genomic_DNA"/>
</dbReference>
<protein>
    <recommendedName>
        <fullName evidence="1">Tetratrico peptide repeat group 5 domain-containing protein</fullName>
    </recommendedName>
</protein>
<dbReference type="GeneID" id="25288043"/>
<reference evidence="2 3" key="1">
    <citation type="submission" date="2013-03" db="EMBL/GenBank/DDBJ databases">
        <title>The Genome Sequence of Exophiala aquamarina CBS 119918.</title>
        <authorList>
            <consortium name="The Broad Institute Genomics Platform"/>
            <person name="Cuomo C."/>
            <person name="de Hoog S."/>
            <person name="Gorbushina A."/>
            <person name="Walker B."/>
            <person name="Young S.K."/>
            <person name="Zeng Q."/>
            <person name="Gargeya S."/>
            <person name="Fitzgerald M."/>
            <person name="Haas B."/>
            <person name="Abouelleil A."/>
            <person name="Allen A.W."/>
            <person name="Alvarado L."/>
            <person name="Arachchi H.M."/>
            <person name="Berlin A.M."/>
            <person name="Chapman S.B."/>
            <person name="Gainer-Dewar J."/>
            <person name="Goldberg J."/>
            <person name="Griggs A."/>
            <person name="Gujja S."/>
            <person name="Hansen M."/>
            <person name="Howarth C."/>
            <person name="Imamovic A."/>
            <person name="Ireland A."/>
            <person name="Larimer J."/>
            <person name="McCowan C."/>
            <person name="Murphy C."/>
            <person name="Pearson M."/>
            <person name="Poon T.W."/>
            <person name="Priest M."/>
            <person name="Roberts A."/>
            <person name="Saif S."/>
            <person name="Shea T."/>
            <person name="Sisk P."/>
            <person name="Sykes S."/>
            <person name="Wortman J."/>
            <person name="Nusbaum C."/>
            <person name="Birren B."/>
        </authorList>
    </citation>
    <scope>NUCLEOTIDE SEQUENCE [LARGE SCALE GENOMIC DNA]</scope>
    <source>
        <strain evidence="2 3">CBS 119918</strain>
    </source>
</reference>
<evidence type="ECO:0000313" key="2">
    <source>
        <dbReference type="EMBL" id="KEF50794.1"/>
    </source>
</evidence>